<keyword evidence="2" id="KW-0472">Membrane</keyword>
<evidence type="ECO:0000256" key="2">
    <source>
        <dbReference type="SAM" id="Phobius"/>
    </source>
</evidence>
<protein>
    <recommendedName>
        <fullName evidence="5">Membrane-bound metal-dependent hydrolase</fullName>
    </recommendedName>
</protein>
<organism evidence="3 4">
    <name type="scientific">Halopiger xanaduensis (strain DSM 18323 / JCM 14033 / SH-6)</name>
    <dbReference type="NCBI Taxonomy" id="797210"/>
    <lineage>
        <taxon>Archaea</taxon>
        <taxon>Methanobacteriati</taxon>
        <taxon>Methanobacteriota</taxon>
        <taxon>Stenosarchaea group</taxon>
        <taxon>Halobacteria</taxon>
        <taxon>Halobacteriales</taxon>
        <taxon>Natrialbaceae</taxon>
        <taxon>Halopiger</taxon>
    </lineage>
</organism>
<keyword evidence="2" id="KW-0812">Transmembrane</keyword>
<dbReference type="AlphaFoldDB" id="F8DAU0"/>
<keyword evidence="2" id="KW-1133">Transmembrane helix</keyword>
<sequence>MVDVTGHFGMALVFAAPAWMIWGRRAALGFTAFTLVTAMLPDADLVLQHVLPISHHGITHTLVFVALGGAVGGAVASTYLTARLNAHRWIRSTEIESETVFVFATAGLIVGGVSHLFADILSAPDIAAPLTPFWPIYSEPVIVDVIYYNSPVWNYGLLAVAVGLHLLLARYERYPLETRYRIGSRDGEDARDDGADQYRASRTD</sequence>
<proteinExistence type="predicted"/>
<dbReference type="eggNOG" id="arCOG01744">
    <property type="taxonomic scope" value="Archaea"/>
</dbReference>
<evidence type="ECO:0000256" key="1">
    <source>
        <dbReference type="SAM" id="MobiDB-lite"/>
    </source>
</evidence>
<name>F8DAU0_HALXS</name>
<feature type="transmembrane region" description="Helical" evidence="2">
    <location>
        <begin position="152"/>
        <end position="171"/>
    </location>
</feature>
<dbReference type="Pfam" id="PF04307">
    <property type="entry name" value="YdjM"/>
    <property type="match status" value="1"/>
</dbReference>
<dbReference type="Proteomes" id="UP000006794">
    <property type="component" value="Chromosome"/>
</dbReference>
<dbReference type="RefSeq" id="WP_013879926.1">
    <property type="nucleotide sequence ID" value="NC_015666.1"/>
</dbReference>
<keyword evidence="4" id="KW-1185">Reference proteome</keyword>
<evidence type="ECO:0000313" key="4">
    <source>
        <dbReference type="Proteomes" id="UP000006794"/>
    </source>
</evidence>
<feature type="region of interest" description="Disordered" evidence="1">
    <location>
        <begin position="185"/>
        <end position="204"/>
    </location>
</feature>
<feature type="transmembrane region" description="Helical" evidence="2">
    <location>
        <begin position="57"/>
        <end position="80"/>
    </location>
</feature>
<gene>
    <name evidence="3" type="ordered locus">Halxa_2416</name>
</gene>
<evidence type="ECO:0008006" key="5">
    <source>
        <dbReference type="Google" id="ProtNLM"/>
    </source>
</evidence>
<accession>F8DAU0</accession>
<dbReference type="GeneID" id="10797372"/>
<dbReference type="EMBL" id="CP002839">
    <property type="protein sequence ID" value="AEH37035.1"/>
    <property type="molecule type" value="Genomic_DNA"/>
</dbReference>
<reference evidence="3 4" key="1">
    <citation type="journal article" date="2012" name="Stand. Genomic Sci.">
        <title>Complete genome sequence of Halopiger xanaduensis type strain (SH-6(T)).</title>
        <authorList>
            <person name="Anderson I."/>
            <person name="Tindall B.J."/>
            <person name="Rohde M."/>
            <person name="Lucas S."/>
            <person name="Han J."/>
            <person name="Lapidus A."/>
            <person name="Cheng J.F."/>
            <person name="Goodwin L."/>
            <person name="Pitluck S."/>
            <person name="Peters L."/>
            <person name="Pati A."/>
            <person name="Mikhailova N."/>
            <person name="Pagani I."/>
            <person name="Teshima H."/>
            <person name="Han C."/>
            <person name="Tapia R."/>
            <person name="Land M."/>
            <person name="Woyke T."/>
            <person name="Klenk H.P."/>
            <person name="Kyrpides N."/>
            <person name="Ivanova N."/>
        </authorList>
    </citation>
    <scope>NUCLEOTIDE SEQUENCE [LARGE SCALE GENOMIC DNA]</scope>
    <source>
        <strain evidence="4">DSM 18323 / JCM 14033 / SH-6</strain>
    </source>
</reference>
<feature type="transmembrane region" description="Helical" evidence="2">
    <location>
        <begin position="100"/>
        <end position="118"/>
    </location>
</feature>
<dbReference type="OrthoDB" id="328023at2157"/>
<dbReference type="KEGG" id="hxa:Halxa_2416"/>
<dbReference type="InterPro" id="IPR007404">
    <property type="entry name" value="YdjM-like"/>
</dbReference>
<feature type="transmembrane region" description="Helical" evidence="2">
    <location>
        <begin position="30"/>
        <end position="51"/>
    </location>
</feature>
<evidence type="ECO:0000313" key="3">
    <source>
        <dbReference type="EMBL" id="AEH37035.1"/>
    </source>
</evidence>
<dbReference type="HOGENOM" id="CLU_093715_0_0_2"/>